<feature type="compositionally biased region" description="Acidic residues" evidence="1">
    <location>
        <begin position="217"/>
        <end position="238"/>
    </location>
</feature>
<gene>
    <name evidence="2" type="ORF">DFQ27_005592</name>
</gene>
<feature type="compositionally biased region" description="Basic and acidic residues" evidence="1">
    <location>
        <begin position="268"/>
        <end position="277"/>
    </location>
</feature>
<dbReference type="OrthoDB" id="2447841at2759"/>
<evidence type="ECO:0000256" key="1">
    <source>
        <dbReference type="SAM" id="MobiDB-lite"/>
    </source>
</evidence>
<feature type="region of interest" description="Disordered" evidence="1">
    <location>
        <begin position="74"/>
        <end position="129"/>
    </location>
</feature>
<protein>
    <submittedName>
        <fullName evidence="2">Uncharacterized protein</fullName>
    </submittedName>
</protein>
<feature type="compositionally biased region" description="Polar residues" evidence="1">
    <location>
        <begin position="537"/>
        <end position="554"/>
    </location>
</feature>
<organism evidence="2 3">
    <name type="scientific">Actinomortierella ambigua</name>
    <dbReference type="NCBI Taxonomy" id="1343610"/>
    <lineage>
        <taxon>Eukaryota</taxon>
        <taxon>Fungi</taxon>
        <taxon>Fungi incertae sedis</taxon>
        <taxon>Mucoromycota</taxon>
        <taxon>Mortierellomycotina</taxon>
        <taxon>Mortierellomycetes</taxon>
        <taxon>Mortierellales</taxon>
        <taxon>Mortierellaceae</taxon>
        <taxon>Actinomortierella</taxon>
    </lineage>
</organism>
<feature type="compositionally biased region" description="Low complexity" evidence="1">
    <location>
        <begin position="341"/>
        <end position="353"/>
    </location>
</feature>
<feature type="region of interest" description="Disordered" evidence="1">
    <location>
        <begin position="149"/>
        <end position="731"/>
    </location>
</feature>
<comment type="caution">
    <text evidence="2">The sequence shown here is derived from an EMBL/GenBank/DDBJ whole genome shotgun (WGS) entry which is preliminary data.</text>
</comment>
<feature type="compositionally biased region" description="Low complexity" evidence="1">
    <location>
        <begin position="1"/>
        <end position="26"/>
    </location>
</feature>
<feature type="compositionally biased region" description="Polar residues" evidence="1">
    <location>
        <begin position="509"/>
        <end position="530"/>
    </location>
</feature>
<keyword evidence="3" id="KW-1185">Reference proteome</keyword>
<feature type="compositionally biased region" description="Polar residues" evidence="1">
    <location>
        <begin position="382"/>
        <end position="392"/>
    </location>
</feature>
<proteinExistence type="predicted"/>
<accession>A0A9P6UDA8</accession>
<feature type="compositionally biased region" description="Polar residues" evidence="1">
    <location>
        <begin position="718"/>
        <end position="731"/>
    </location>
</feature>
<feature type="compositionally biased region" description="Low complexity" evidence="1">
    <location>
        <begin position="83"/>
        <end position="96"/>
    </location>
</feature>
<feature type="compositionally biased region" description="Low complexity" evidence="1">
    <location>
        <begin position="370"/>
        <end position="381"/>
    </location>
</feature>
<dbReference type="EMBL" id="JAAAJB010000004">
    <property type="protein sequence ID" value="KAG0270514.1"/>
    <property type="molecule type" value="Genomic_DNA"/>
</dbReference>
<feature type="compositionally biased region" description="Low complexity" evidence="1">
    <location>
        <begin position="298"/>
        <end position="312"/>
    </location>
</feature>
<feature type="compositionally biased region" description="Gly residues" evidence="1">
    <location>
        <begin position="428"/>
        <end position="440"/>
    </location>
</feature>
<feature type="region of interest" description="Disordered" evidence="1">
    <location>
        <begin position="1"/>
        <end position="34"/>
    </location>
</feature>
<dbReference type="Proteomes" id="UP000807716">
    <property type="component" value="Unassembled WGS sequence"/>
</dbReference>
<evidence type="ECO:0000313" key="2">
    <source>
        <dbReference type="EMBL" id="KAG0270514.1"/>
    </source>
</evidence>
<sequence>MRGSGHAHTSSISSTISVGSLSSTSHPVSPVYTQSPIQGDYIGAFSNNNDDSGDEIDLNVRPSVLRASLMARARVSTERSRLSTQSTMSAQSTQSMFEPRHTARSSISSAGWTSPRPRARSASIGSVSSTDSVDLDAIIASGSEINDDDQLDLAAMDDDPEWSGKDPRKAGRSINGAETHLGDHHADSPEPEDQQQQLGEEPEQGSSVQSHHHALDEDWQEHEEMAGEFEDRGDDFEQTLDPQSPSQQASKAHHTSLLSPNGHASPESSKRNDRNPYDLEGDYMDEHPVEGLVDVRQTRTSRSRSATGQQQTLPAPRQLVRPSAHGTGAGAGVSRLAPPRAGSTGVSSTTATTPRSGLVPPRASGLARPSASGAQSTAAASNTLKTPGSNVSRLAPPASLRPGRYAAAGAGSSIKAPGSTALRKPAAIGGGAAAGAGGGSAIKAPLTRSNTGLARPTTAGTGIKPAGAAVTGGVGAKAAGIPRPGGRPATTTTIGAKAGTTPSAIKRPSTMQPPGSANANKSTMNTNPQSRLRPVSTVGTPSTSVNGKSSNTPLGASALPSSGLRSPGRSSNLARPMSMVVSPSSSSSGLTSPRQLTKAPTFHQQHGSRTVVGRDGRRSVEPMSTRQHDEAYLDEPYGYHHHGGGGEEEGGAGDDDYSILTPPQSPHSSRTGGGAGIHRGSFLTSPSSSGIPKPGGSRIPGAGASKIGTMSRRPTIGSGLTSPRAGTSRYG</sequence>
<feature type="compositionally biased region" description="Low complexity" evidence="1">
    <location>
        <begin position="559"/>
        <end position="588"/>
    </location>
</feature>
<feature type="compositionally biased region" description="Basic and acidic residues" evidence="1">
    <location>
        <begin position="612"/>
        <end position="631"/>
    </location>
</feature>
<evidence type="ECO:0000313" key="3">
    <source>
        <dbReference type="Proteomes" id="UP000807716"/>
    </source>
</evidence>
<feature type="compositionally biased region" description="Acidic residues" evidence="1">
    <location>
        <begin position="646"/>
        <end position="657"/>
    </location>
</feature>
<feature type="compositionally biased region" description="Low complexity" evidence="1">
    <location>
        <begin position="685"/>
        <end position="701"/>
    </location>
</feature>
<feature type="compositionally biased region" description="Polar residues" evidence="1">
    <location>
        <begin position="240"/>
        <end position="250"/>
    </location>
</feature>
<reference evidence="2" key="1">
    <citation type="journal article" date="2020" name="Fungal Divers.">
        <title>Resolving the Mortierellaceae phylogeny through synthesis of multi-gene phylogenetics and phylogenomics.</title>
        <authorList>
            <person name="Vandepol N."/>
            <person name="Liber J."/>
            <person name="Desiro A."/>
            <person name="Na H."/>
            <person name="Kennedy M."/>
            <person name="Barry K."/>
            <person name="Grigoriev I.V."/>
            <person name="Miller A.N."/>
            <person name="O'Donnell K."/>
            <person name="Stajich J.E."/>
            <person name="Bonito G."/>
        </authorList>
    </citation>
    <scope>NUCLEOTIDE SEQUENCE</scope>
    <source>
        <strain evidence="2">BC1065</strain>
    </source>
</reference>
<feature type="compositionally biased region" description="Low complexity" evidence="1">
    <location>
        <begin position="476"/>
        <end position="501"/>
    </location>
</feature>
<name>A0A9P6UDA8_9FUNG</name>
<feature type="compositionally biased region" description="Acidic residues" evidence="1">
    <location>
        <begin position="149"/>
        <end position="161"/>
    </location>
</feature>
<dbReference type="AlphaFoldDB" id="A0A9P6UDA8"/>